<dbReference type="Pfam" id="PF02283">
    <property type="entry name" value="CobU"/>
    <property type="match status" value="1"/>
</dbReference>
<protein>
    <submittedName>
        <fullName evidence="1">Uncharacterized protein</fullName>
    </submittedName>
</protein>
<dbReference type="Gene3D" id="3.40.50.300">
    <property type="entry name" value="P-loop containing nucleotide triphosphate hydrolases"/>
    <property type="match status" value="1"/>
</dbReference>
<dbReference type="GO" id="GO:0009236">
    <property type="term" value="P:cobalamin biosynthetic process"/>
    <property type="evidence" value="ECO:0007669"/>
    <property type="project" value="UniProtKB-UniPathway"/>
</dbReference>
<accession>A0A6N7J053</accession>
<reference evidence="1" key="1">
    <citation type="journal article" date="2020" name="Appl. Environ. Microbiol.">
        <title>Medium-Chain Fatty Acid Synthesis by 'Candidatus Weimeria bifida' gen. nov., sp. nov., and 'Candidatus Pseudoramibacter fermentans' sp. nov.</title>
        <authorList>
            <person name="Scarborough M.J."/>
            <person name="Myers K.S."/>
            <person name="Donohue T.J."/>
            <person name="Noguera D.R."/>
        </authorList>
    </citation>
    <scope>NUCLEOTIDE SEQUENCE</scope>
    <source>
        <strain evidence="1">LCO1.1</strain>
    </source>
</reference>
<dbReference type="UniPathway" id="UPA00148">
    <property type="reaction ID" value="UER00236"/>
</dbReference>
<dbReference type="EMBL" id="VOGC01000006">
    <property type="protein sequence ID" value="MQN01381.1"/>
    <property type="molecule type" value="Genomic_DNA"/>
</dbReference>
<keyword evidence="2" id="KW-1185">Reference proteome</keyword>
<dbReference type="SUPFAM" id="SSF52540">
    <property type="entry name" value="P-loop containing nucleoside triphosphate hydrolases"/>
    <property type="match status" value="1"/>
</dbReference>
<comment type="caution">
    <text evidence="1">The sequence shown here is derived from an EMBL/GenBank/DDBJ whole genome shotgun (WGS) entry which is preliminary data.</text>
</comment>
<dbReference type="GO" id="GO:0043752">
    <property type="term" value="F:adenosylcobinamide kinase activity"/>
    <property type="evidence" value="ECO:0007669"/>
    <property type="project" value="InterPro"/>
</dbReference>
<evidence type="ECO:0000313" key="1">
    <source>
        <dbReference type="EMBL" id="MQN01381.1"/>
    </source>
</evidence>
<dbReference type="AlphaFoldDB" id="A0A6N7J053"/>
<evidence type="ECO:0000313" key="2">
    <source>
        <dbReference type="Proteomes" id="UP000460257"/>
    </source>
</evidence>
<name>A0A6N7J053_9FIRM</name>
<dbReference type="InterPro" id="IPR027417">
    <property type="entry name" value="P-loop_NTPase"/>
</dbReference>
<dbReference type="GO" id="GO:0000166">
    <property type="term" value="F:nucleotide binding"/>
    <property type="evidence" value="ECO:0007669"/>
    <property type="project" value="InterPro"/>
</dbReference>
<sequence>MILIISGRYQGEREFAESQFPGKSILPQNVSEIADQFLKKQFKSNTQEDKSCIDSSDDQLFTHINSCENATKTDIDTAAEELSSQILSEKNDIILCHIVGCGVVPIDERQRFWAELVGRTSCLLAKEAEEIWVVRAGIGSRIK</sequence>
<dbReference type="InterPro" id="IPR003203">
    <property type="entry name" value="CobU/CobP"/>
</dbReference>
<dbReference type="Proteomes" id="UP000460257">
    <property type="component" value="Unassembled WGS sequence"/>
</dbReference>
<proteinExistence type="predicted"/>
<organism evidence="1 2">
    <name type="scientific">Candidatus Weimeria bifida</name>
    <dbReference type="NCBI Taxonomy" id="2599074"/>
    <lineage>
        <taxon>Bacteria</taxon>
        <taxon>Bacillati</taxon>
        <taxon>Bacillota</taxon>
        <taxon>Clostridia</taxon>
        <taxon>Lachnospirales</taxon>
        <taxon>Lachnospiraceae</taxon>
        <taxon>Candidatus Weimeria</taxon>
    </lineage>
</organism>
<gene>
    <name evidence="1" type="ORF">FRC54_05555</name>
</gene>